<sequence length="46" mass="5411">MEAFLLEELRLHRSDVTVTRYLKEAFLIKFKLIISRTAMRRTGAAD</sequence>
<name>A0A0A9B0S8_ARUDO</name>
<dbReference type="EMBL" id="GBRH01242162">
    <property type="protein sequence ID" value="JAD55733.1"/>
    <property type="molecule type" value="Transcribed_RNA"/>
</dbReference>
<evidence type="ECO:0000313" key="1">
    <source>
        <dbReference type="EMBL" id="JAD55733.1"/>
    </source>
</evidence>
<proteinExistence type="predicted"/>
<reference evidence="1" key="2">
    <citation type="journal article" date="2015" name="Data Brief">
        <title>Shoot transcriptome of the giant reed, Arundo donax.</title>
        <authorList>
            <person name="Barrero R.A."/>
            <person name="Guerrero F.D."/>
            <person name="Moolhuijzen P."/>
            <person name="Goolsby J.A."/>
            <person name="Tidwell J."/>
            <person name="Bellgard S.E."/>
            <person name="Bellgard M.I."/>
        </authorList>
    </citation>
    <scope>NUCLEOTIDE SEQUENCE</scope>
    <source>
        <tissue evidence="1">Shoot tissue taken approximately 20 cm above the soil surface</tissue>
    </source>
</reference>
<protein>
    <submittedName>
        <fullName evidence="1">Uncharacterized protein</fullName>
    </submittedName>
</protein>
<organism evidence="1">
    <name type="scientific">Arundo donax</name>
    <name type="common">Giant reed</name>
    <name type="synonym">Donax arundinaceus</name>
    <dbReference type="NCBI Taxonomy" id="35708"/>
    <lineage>
        <taxon>Eukaryota</taxon>
        <taxon>Viridiplantae</taxon>
        <taxon>Streptophyta</taxon>
        <taxon>Embryophyta</taxon>
        <taxon>Tracheophyta</taxon>
        <taxon>Spermatophyta</taxon>
        <taxon>Magnoliopsida</taxon>
        <taxon>Liliopsida</taxon>
        <taxon>Poales</taxon>
        <taxon>Poaceae</taxon>
        <taxon>PACMAD clade</taxon>
        <taxon>Arundinoideae</taxon>
        <taxon>Arundineae</taxon>
        <taxon>Arundo</taxon>
    </lineage>
</organism>
<accession>A0A0A9B0S8</accession>
<reference evidence="1" key="1">
    <citation type="submission" date="2014-09" db="EMBL/GenBank/DDBJ databases">
        <authorList>
            <person name="Magalhaes I.L.F."/>
            <person name="Oliveira U."/>
            <person name="Santos F.R."/>
            <person name="Vidigal T.H.D.A."/>
            <person name="Brescovit A.D."/>
            <person name="Santos A.J."/>
        </authorList>
    </citation>
    <scope>NUCLEOTIDE SEQUENCE</scope>
    <source>
        <tissue evidence="1">Shoot tissue taken approximately 20 cm above the soil surface</tissue>
    </source>
</reference>
<dbReference type="AlphaFoldDB" id="A0A0A9B0S8"/>